<accession>A0A401YM15</accession>
<keyword evidence="4" id="KW-0804">Transcription</keyword>
<keyword evidence="2" id="KW-0731">Sigma factor</keyword>
<evidence type="ECO:0000256" key="2">
    <source>
        <dbReference type="ARBA" id="ARBA00023082"/>
    </source>
</evidence>
<evidence type="ECO:0000313" key="9">
    <source>
        <dbReference type="EMBL" id="GCD95656.1"/>
    </source>
</evidence>
<proteinExistence type="predicted"/>
<dbReference type="Pfam" id="PF04545">
    <property type="entry name" value="Sigma70_r4"/>
    <property type="match status" value="1"/>
</dbReference>
<dbReference type="InterPro" id="IPR007624">
    <property type="entry name" value="RNA_pol_sigma70_r3"/>
</dbReference>
<feature type="domain" description="RNA polymerase sigma-70 region 2" evidence="7">
    <location>
        <begin position="42"/>
        <end position="111"/>
    </location>
</feature>
<feature type="domain" description="RNA polymerase sigma-70 region 3" evidence="6">
    <location>
        <begin position="124"/>
        <end position="187"/>
    </location>
</feature>
<dbReference type="CDD" id="cd06171">
    <property type="entry name" value="Sigma70_r4"/>
    <property type="match status" value="1"/>
</dbReference>
<dbReference type="InterPro" id="IPR036388">
    <property type="entry name" value="WH-like_DNA-bd_sf"/>
</dbReference>
<evidence type="ECO:0000256" key="4">
    <source>
        <dbReference type="ARBA" id="ARBA00023163"/>
    </source>
</evidence>
<dbReference type="SUPFAM" id="SSF88659">
    <property type="entry name" value="Sigma3 and sigma4 domains of RNA polymerase sigma factors"/>
    <property type="match status" value="2"/>
</dbReference>
<sequence>MTDRRNNAEALARLRAETDRNLTRLATLEPGTHAYARVRNDIVEDNLNLVAYACARYTRRTDLREDLRQVAAIGLIKAVDGYRPGRGPGFLAYAVPTIAGELKRYFRDHTWAVHACRGEQELYLRLVRARDELGARLGRDCDHAELARHLGLDRDTVRMGLETGAALRTESLDTPAAETERGDGGGTGYDRHGGPDPALELVVDRESLRPLIAELGERDRRILKLRFWDDLTQAEIGDRLGLSQMHVSRLLSRAFTTLRAGMLGPTGAGSPAACAVGAKG</sequence>
<dbReference type="Pfam" id="PF04539">
    <property type="entry name" value="Sigma70_r3"/>
    <property type="match status" value="1"/>
</dbReference>
<gene>
    <name evidence="9" type="ORF">EHYA_03331</name>
</gene>
<dbReference type="Gene3D" id="1.10.10.10">
    <property type="entry name" value="Winged helix-like DNA-binding domain superfamily/Winged helix DNA-binding domain"/>
    <property type="match status" value="2"/>
</dbReference>
<dbReference type="Pfam" id="PF04542">
    <property type="entry name" value="Sigma70_r2"/>
    <property type="match status" value="1"/>
</dbReference>
<keyword evidence="3" id="KW-0238">DNA-binding</keyword>
<evidence type="ECO:0000259" key="8">
    <source>
        <dbReference type="Pfam" id="PF04545"/>
    </source>
</evidence>
<evidence type="ECO:0000256" key="3">
    <source>
        <dbReference type="ARBA" id="ARBA00023125"/>
    </source>
</evidence>
<dbReference type="EMBL" id="BIFH01000018">
    <property type="protein sequence ID" value="GCD95656.1"/>
    <property type="molecule type" value="Genomic_DNA"/>
</dbReference>
<dbReference type="InterPro" id="IPR000943">
    <property type="entry name" value="RNA_pol_sigma70"/>
</dbReference>
<evidence type="ECO:0000256" key="1">
    <source>
        <dbReference type="ARBA" id="ARBA00023015"/>
    </source>
</evidence>
<feature type="domain" description="RNA polymerase sigma-70 region 4" evidence="8">
    <location>
        <begin position="212"/>
        <end position="260"/>
    </location>
</feature>
<name>A0A401YM15_9ACTN</name>
<evidence type="ECO:0000259" key="7">
    <source>
        <dbReference type="Pfam" id="PF04542"/>
    </source>
</evidence>
<dbReference type="InterPro" id="IPR013324">
    <property type="entry name" value="RNA_pol_sigma_r3/r4-like"/>
</dbReference>
<dbReference type="AlphaFoldDB" id="A0A401YM15"/>
<reference evidence="9 10" key="1">
    <citation type="submission" date="2018-12" db="EMBL/GenBank/DDBJ databases">
        <title>Draft genome sequence of Embleya hyalina NBRC 13850T.</title>
        <authorList>
            <person name="Komaki H."/>
            <person name="Hosoyama A."/>
            <person name="Kimura A."/>
            <person name="Ichikawa N."/>
            <person name="Tamura T."/>
        </authorList>
    </citation>
    <scope>NUCLEOTIDE SEQUENCE [LARGE SCALE GENOMIC DNA]</scope>
    <source>
        <strain evidence="9 10">NBRC 13850</strain>
    </source>
</reference>
<feature type="compositionally biased region" description="Basic and acidic residues" evidence="5">
    <location>
        <begin position="178"/>
        <end position="194"/>
    </location>
</feature>
<evidence type="ECO:0000256" key="5">
    <source>
        <dbReference type="SAM" id="MobiDB-lite"/>
    </source>
</evidence>
<evidence type="ECO:0000313" key="10">
    <source>
        <dbReference type="Proteomes" id="UP000286931"/>
    </source>
</evidence>
<dbReference type="InterPro" id="IPR007630">
    <property type="entry name" value="RNA_pol_sigma70_r4"/>
</dbReference>
<dbReference type="PANTHER" id="PTHR30385">
    <property type="entry name" value="SIGMA FACTOR F FLAGELLAR"/>
    <property type="match status" value="1"/>
</dbReference>
<dbReference type="PRINTS" id="PR00046">
    <property type="entry name" value="SIGMA70FCT"/>
</dbReference>
<feature type="region of interest" description="Disordered" evidence="5">
    <location>
        <begin position="168"/>
        <end position="196"/>
    </location>
</feature>
<dbReference type="Proteomes" id="UP000286931">
    <property type="component" value="Unassembled WGS sequence"/>
</dbReference>
<dbReference type="GO" id="GO:0016987">
    <property type="term" value="F:sigma factor activity"/>
    <property type="evidence" value="ECO:0007669"/>
    <property type="project" value="UniProtKB-KW"/>
</dbReference>
<dbReference type="InterPro" id="IPR007627">
    <property type="entry name" value="RNA_pol_sigma70_r2"/>
</dbReference>
<dbReference type="Gene3D" id="1.20.120.1810">
    <property type="match status" value="1"/>
</dbReference>
<dbReference type="SUPFAM" id="SSF88946">
    <property type="entry name" value="Sigma2 domain of RNA polymerase sigma factors"/>
    <property type="match status" value="1"/>
</dbReference>
<dbReference type="InterPro" id="IPR014284">
    <property type="entry name" value="RNA_pol_sigma-70_dom"/>
</dbReference>
<keyword evidence="10" id="KW-1185">Reference proteome</keyword>
<dbReference type="NCBIfam" id="TIGR02937">
    <property type="entry name" value="sigma70-ECF"/>
    <property type="match status" value="1"/>
</dbReference>
<evidence type="ECO:0000259" key="6">
    <source>
        <dbReference type="Pfam" id="PF04539"/>
    </source>
</evidence>
<protein>
    <submittedName>
        <fullName evidence="9">RNA polymerase sigma factor</fullName>
    </submittedName>
</protein>
<keyword evidence="1" id="KW-0805">Transcription regulation</keyword>
<dbReference type="InterPro" id="IPR013325">
    <property type="entry name" value="RNA_pol_sigma_r2"/>
</dbReference>
<organism evidence="9 10">
    <name type="scientific">Embleya hyalina</name>
    <dbReference type="NCBI Taxonomy" id="516124"/>
    <lineage>
        <taxon>Bacteria</taxon>
        <taxon>Bacillati</taxon>
        <taxon>Actinomycetota</taxon>
        <taxon>Actinomycetes</taxon>
        <taxon>Kitasatosporales</taxon>
        <taxon>Streptomycetaceae</taxon>
        <taxon>Embleya</taxon>
    </lineage>
</organism>
<dbReference type="PANTHER" id="PTHR30385:SF4">
    <property type="entry name" value="RNA POLYMERASE SIGMA-E FACTOR"/>
    <property type="match status" value="1"/>
</dbReference>
<comment type="caution">
    <text evidence="9">The sequence shown here is derived from an EMBL/GenBank/DDBJ whole genome shotgun (WGS) entry which is preliminary data.</text>
</comment>
<dbReference type="OrthoDB" id="9804285at2"/>
<dbReference type="GO" id="GO:0006352">
    <property type="term" value="P:DNA-templated transcription initiation"/>
    <property type="evidence" value="ECO:0007669"/>
    <property type="project" value="InterPro"/>
</dbReference>
<dbReference type="GO" id="GO:0003677">
    <property type="term" value="F:DNA binding"/>
    <property type="evidence" value="ECO:0007669"/>
    <property type="project" value="UniProtKB-KW"/>
</dbReference>
<dbReference type="RefSeq" id="WP_126637760.1">
    <property type="nucleotide sequence ID" value="NZ_BIFH01000018.1"/>
</dbReference>